<gene>
    <name evidence="1" type="ORF">F5148DRAFT_89507</name>
</gene>
<keyword evidence="2" id="KW-1185">Reference proteome</keyword>
<comment type="caution">
    <text evidence="1">The sequence shown here is derived from an EMBL/GenBank/DDBJ whole genome shotgun (WGS) entry which is preliminary data.</text>
</comment>
<name>A0ACC0U7F1_9AGAM</name>
<evidence type="ECO:0000313" key="2">
    <source>
        <dbReference type="Proteomes" id="UP001207468"/>
    </source>
</evidence>
<organism evidence="1 2">
    <name type="scientific">Russula earlei</name>
    <dbReference type="NCBI Taxonomy" id="71964"/>
    <lineage>
        <taxon>Eukaryota</taxon>
        <taxon>Fungi</taxon>
        <taxon>Dikarya</taxon>
        <taxon>Basidiomycota</taxon>
        <taxon>Agaricomycotina</taxon>
        <taxon>Agaricomycetes</taxon>
        <taxon>Russulales</taxon>
        <taxon>Russulaceae</taxon>
        <taxon>Russula</taxon>
    </lineage>
</organism>
<dbReference type="Proteomes" id="UP001207468">
    <property type="component" value="Unassembled WGS sequence"/>
</dbReference>
<accession>A0ACC0U7F1</accession>
<sequence length="94" mass="9956">MATTTNPASAVTSSPDAVSQSTAFDPNQIHTRTASQQAATESPTSSSGRVAWKDQVIAFAKKTRGTIFRKPTLKEHGDQILAGEASAREPTRKA</sequence>
<protein>
    <submittedName>
        <fullName evidence="1">Uncharacterized protein</fullName>
    </submittedName>
</protein>
<proteinExistence type="predicted"/>
<reference evidence="1" key="1">
    <citation type="submission" date="2021-03" db="EMBL/GenBank/DDBJ databases">
        <title>Evolutionary priming and transition to the ectomycorrhizal habit in an iconic lineage of mushroom-forming fungi: is preadaptation a requirement?</title>
        <authorList>
            <consortium name="DOE Joint Genome Institute"/>
            <person name="Looney B.P."/>
            <person name="Miyauchi S."/>
            <person name="Morin E."/>
            <person name="Drula E."/>
            <person name="Courty P.E."/>
            <person name="Chicoki N."/>
            <person name="Fauchery L."/>
            <person name="Kohler A."/>
            <person name="Kuo A."/>
            <person name="LaButti K."/>
            <person name="Pangilinan J."/>
            <person name="Lipzen A."/>
            <person name="Riley R."/>
            <person name="Andreopoulos W."/>
            <person name="He G."/>
            <person name="Johnson J."/>
            <person name="Barry K.W."/>
            <person name="Grigoriev I.V."/>
            <person name="Nagy L."/>
            <person name="Hibbett D."/>
            <person name="Henrissat B."/>
            <person name="Matheny P.B."/>
            <person name="Labbe J."/>
            <person name="Martin A.F."/>
        </authorList>
    </citation>
    <scope>NUCLEOTIDE SEQUENCE</scope>
    <source>
        <strain evidence="1">BPL698</strain>
    </source>
</reference>
<dbReference type="EMBL" id="JAGFNK010000118">
    <property type="protein sequence ID" value="KAI9507619.1"/>
    <property type="molecule type" value="Genomic_DNA"/>
</dbReference>
<evidence type="ECO:0000313" key="1">
    <source>
        <dbReference type="EMBL" id="KAI9507619.1"/>
    </source>
</evidence>